<feature type="region of interest" description="Disordered" evidence="2">
    <location>
        <begin position="307"/>
        <end position="342"/>
    </location>
</feature>
<dbReference type="GO" id="GO:0008270">
    <property type="term" value="F:zinc ion binding"/>
    <property type="evidence" value="ECO:0007669"/>
    <property type="project" value="UniProtKB-KW"/>
</dbReference>
<gene>
    <name evidence="4" type="ORF">DPMN_183092</name>
</gene>
<reference evidence="4" key="2">
    <citation type="submission" date="2020-11" db="EMBL/GenBank/DDBJ databases">
        <authorList>
            <person name="McCartney M.A."/>
            <person name="Auch B."/>
            <person name="Kono T."/>
            <person name="Mallez S."/>
            <person name="Becker A."/>
            <person name="Gohl D.M."/>
            <person name="Silverstein K.A.T."/>
            <person name="Koren S."/>
            <person name="Bechman K.B."/>
            <person name="Herman A."/>
            <person name="Abrahante J.E."/>
            <person name="Garbe J."/>
        </authorList>
    </citation>
    <scope>NUCLEOTIDE SEQUENCE</scope>
    <source>
        <strain evidence="4">Duluth1</strain>
        <tissue evidence="4">Whole animal</tissue>
    </source>
</reference>
<accession>A0A9D4I573</accession>
<dbReference type="PROSITE" id="PS50119">
    <property type="entry name" value="ZF_BBOX"/>
    <property type="match status" value="1"/>
</dbReference>
<keyword evidence="1" id="KW-0863">Zinc-finger</keyword>
<dbReference type="Proteomes" id="UP000828390">
    <property type="component" value="Unassembled WGS sequence"/>
</dbReference>
<feature type="domain" description="B box-type" evidence="3">
    <location>
        <begin position="9"/>
        <end position="50"/>
    </location>
</feature>
<feature type="non-terminal residue" evidence="4">
    <location>
        <position position="1"/>
    </location>
</feature>
<keyword evidence="1" id="KW-0479">Metal-binding</keyword>
<proteinExistence type="predicted"/>
<dbReference type="InterPro" id="IPR000315">
    <property type="entry name" value="Znf_B-box"/>
</dbReference>
<comment type="caution">
    <text evidence="4">The sequence shown here is derived from an EMBL/GenBank/DDBJ whole genome shotgun (WGS) entry which is preliminary data.</text>
</comment>
<dbReference type="EMBL" id="JAIWYP010000010">
    <property type="protein sequence ID" value="KAH3748645.1"/>
    <property type="molecule type" value="Genomic_DNA"/>
</dbReference>
<keyword evidence="1" id="KW-0862">Zinc</keyword>
<dbReference type="AlphaFoldDB" id="A0A9D4I573"/>
<evidence type="ECO:0000256" key="2">
    <source>
        <dbReference type="SAM" id="MobiDB-lite"/>
    </source>
</evidence>
<dbReference type="SUPFAM" id="SSF57845">
    <property type="entry name" value="B-box zinc-binding domain"/>
    <property type="match status" value="1"/>
</dbReference>
<reference evidence="4" key="1">
    <citation type="journal article" date="2019" name="bioRxiv">
        <title>The Genome of the Zebra Mussel, Dreissena polymorpha: A Resource for Invasive Species Research.</title>
        <authorList>
            <person name="McCartney M.A."/>
            <person name="Auch B."/>
            <person name="Kono T."/>
            <person name="Mallez S."/>
            <person name="Zhang Y."/>
            <person name="Obille A."/>
            <person name="Becker A."/>
            <person name="Abrahante J.E."/>
            <person name="Garbe J."/>
            <person name="Badalamenti J.P."/>
            <person name="Herman A."/>
            <person name="Mangelson H."/>
            <person name="Liachko I."/>
            <person name="Sullivan S."/>
            <person name="Sone E.D."/>
            <person name="Koren S."/>
            <person name="Silverstein K.A.T."/>
            <person name="Beckman K.B."/>
            <person name="Gohl D.M."/>
        </authorList>
    </citation>
    <scope>NUCLEOTIDE SEQUENCE</scope>
    <source>
        <strain evidence="4">Duluth1</strain>
        <tissue evidence="4">Whole animal</tissue>
    </source>
</reference>
<sequence length="358" mass="41509">MATIKETDVHLQKCRHHGNENQIFYCSNHDDTICGRCLHAKHRQCESVDLFTVNVDESRKSETMTMLTAFEKEIEGYAITVKKDIELNDQCKSKAMHDVESFCTKMMTRLSDLKKDAERECTKKHEQNSDHLGQLVKKCNEEKLMVGQYKQLVEVLVQKKYNRHLYIEVCRIDRKKNEISARINSLITKRKRVEFSFRPNYKLAKLMCSQMNDIGKIEEQVNGSDEVSEDIVQNNTSEANTQQMYARDGLGHETGGPSRPYNTNMHEAYDEQNMSSDFNRKHKEESPDVRPYAKNHQSFQEYGTQNFAPHGNDGNYNGTKDGLQKEEPGKTQCDDKEDQRVKNVQTLEKVQKLNTHTV</sequence>
<feature type="compositionally biased region" description="Basic and acidic residues" evidence="2">
    <location>
        <begin position="322"/>
        <end position="341"/>
    </location>
</feature>
<evidence type="ECO:0000256" key="1">
    <source>
        <dbReference type="PROSITE-ProRule" id="PRU00024"/>
    </source>
</evidence>
<protein>
    <recommendedName>
        <fullName evidence="3">B box-type domain-containing protein</fullName>
    </recommendedName>
</protein>
<name>A0A9D4I573_DREPO</name>
<evidence type="ECO:0000259" key="3">
    <source>
        <dbReference type="PROSITE" id="PS50119"/>
    </source>
</evidence>
<evidence type="ECO:0000313" key="4">
    <source>
        <dbReference type="EMBL" id="KAH3748645.1"/>
    </source>
</evidence>
<evidence type="ECO:0000313" key="5">
    <source>
        <dbReference type="Proteomes" id="UP000828390"/>
    </source>
</evidence>
<organism evidence="4 5">
    <name type="scientific">Dreissena polymorpha</name>
    <name type="common">Zebra mussel</name>
    <name type="synonym">Mytilus polymorpha</name>
    <dbReference type="NCBI Taxonomy" id="45954"/>
    <lineage>
        <taxon>Eukaryota</taxon>
        <taxon>Metazoa</taxon>
        <taxon>Spiralia</taxon>
        <taxon>Lophotrochozoa</taxon>
        <taxon>Mollusca</taxon>
        <taxon>Bivalvia</taxon>
        <taxon>Autobranchia</taxon>
        <taxon>Heteroconchia</taxon>
        <taxon>Euheterodonta</taxon>
        <taxon>Imparidentia</taxon>
        <taxon>Neoheterodontei</taxon>
        <taxon>Myida</taxon>
        <taxon>Dreissenoidea</taxon>
        <taxon>Dreissenidae</taxon>
        <taxon>Dreissena</taxon>
    </lineage>
</organism>
<keyword evidence="5" id="KW-1185">Reference proteome</keyword>